<evidence type="ECO:0000259" key="9">
    <source>
        <dbReference type="SMART" id="SM00864"/>
    </source>
</evidence>
<comment type="catalytic activity">
    <reaction evidence="7">
        <text>GTP + H2O = GDP + phosphate + H(+)</text>
        <dbReference type="Rhea" id="RHEA:19669"/>
        <dbReference type="ChEBI" id="CHEBI:15377"/>
        <dbReference type="ChEBI" id="CHEBI:15378"/>
        <dbReference type="ChEBI" id="CHEBI:37565"/>
        <dbReference type="ChEBI" id="CHEBI:43474"/>
        <dbReference type="ChEBI" id="CHEBI:58189"/>
    </reaction>
    <physiologicalReaction direction="left-to-right" evidence="7">
        <dbReference type="Rhea" id="RHEA:19670"/>
    </physiologicalReaction>
</comment>
<dbReference type="InterPro" id="IPR000217">
    <property type="entry name" value="Tubulin"/>
</dbReference>
<name>X6LM81_RETFI</name>
<comment type="similarity">
    <text evidence="1 8">Belongs to the tubulin family.</text>
</comment>
<keyword evidence="3 8" id="KW-0493">Microtubule</keyword>
<dbReference type="EMBL" id="ASPP01034279">
    <property type="protein sequence ID" value="ETO03043.1"/>
    <property type="molecule type" value="Genomic_DNA"/>
</dbReference>
<evidence type="ECO:0000256" key="4">
    <source>
        <dbReference type="ARBA" id="ARBA00022741"/>
    </source>
</evidence>
<dbReference type="PROSITE" id="PS00227">
    <property type="entry name" value="TUBULIN"/>
    <property type="match status" value="1"/>
</dbReference>
<dbReference type="InterPro" id="IPR003008">
    <property type="entry name" value="Tubulin_FtsZ_GTPase"/>
</dbReference>
<dbReference type="GO" id="GO:0005874">
    <property type="term" value="C:microtubule"/>
    <property type="evidence" value="ECO:0007669"/>
    <property type="project" value="UniProtKB-KW"/>
</dbReference>
<comment type="caution">
    <text evidence="10">The sequence shown here is derived from an EMBL/GenBank/DDBJ whole genome shotgun (WGS) entry which is preliminary data.</text>
</comment>
<protein>
    <recommendedName>
        <fullName evidence="8">Tubulin alpha chain</fullName>
    </recommendedName>
</protein>
<dbReference type="GO" id="GO:0005200">
    <property type="term" value="F:structural constituent of cytoskeleton"/>
    <property type="evidence" value="ECO:0007669"/>
    <property type="project" value="InterPro"/>
</dbReference>
<evidence type="ECO:0000313" key="10">
    <source>
        <dbReference type="EMBL" id="ETO03043.1"/>
    </source>
</evidence>
<evidence type="ECO:0000256" key="3">
    <source>
        <dbReference type="ARBA" id="ARBA00022701"/>
    </source>
</evidence>
<evidence type="ECO:0000256" key="7">
    <source>
        <dbReference type="ARBA" id="ARBA00049117"/>
    </source>
</evidence>
<evidence type="ECO:0000256" key="2">
    <source>
        <dbReference type="ARBA" id="ARBA00022490"/>
    </source>
</evidence>
<dbReference type="Pfam" id="PF00091">
    <property type="entry name" value="Tubulin"/>
    <property type="match status" value="1"/>
</dbReference>
<dbReference type="InterPro" id="IPR036525">
    <property type="entry name" value="Tubulin/FtsZ_GTPase_sf"/>
</dbReference>
<keyword evidence="5" id="KW-0378">Hydrolase</keyword>
<keyword evidence="11" id="KW-1185">Reference proteome</keyword>
<dbReference type="GO" id="GO:0005525">
    <property type="term" value="F:GTP binding"/>
    <property type="evidence" value="ECO:0007669"/>
    <property type="project" value="UniProtKB-UniRule"/>
</dbReference>
<dbReference type="PRINTS" id="PR01161">
    <property type="entry name" value="TUBULIN"/>
</dbReference>
<feature type="domain" description="Tubulin/FtsZ GTPase" evidence="9">
    <location>
        <begin position="46"/>
        <end position="220"/>
    </location>
</feature>
<dbReference type="OrthoDB" id="1662883at2759"/>
<proteinExistence type="inferred from homology"/>
<dbReference type="PRINTS" id="PR01162">
    <property type="entry name" value="ALPHATUBULIN"/>
</dbReference>
<dbReference type="Proteomes" id="UP000023152">
    <property type="component" value="Unassembled WGS sequence"/>
</dbReference>
<evidence type="ECO:0000256" key="8">
    <source>
        <dbReference type="RuleBase" id="RU000352"/>
    </source>
</evidence>
<organism evidence="10 11">
    <name type="scientific">Reticulomyxa filosa</name>
    <dbReference type="NCBI Taxonomy" id="46433"/>
    <lineage>
        <taxon>Eukaryota</taxon>
        <taxon>Sar</taxon>
        <taxon>Rhizaria</taxon>
        <taxon>Retaria</taxon>
        <taxon>Foraminifera</taxon>
        <taxon>Monothalamids</taxon>
        <taxon>Reticulomyxidae</taxon>
        <taxon>Reticulomyxa</taxon>
    </lineage>
</organism>
<dbReference type="AlphaFoldDB" id="X6LM81"/>
<accession>X6LM81</accession>
<evidence type="ECO:0000313" key="11">
    <source>
        <dbReference type="Proteomes" id="UP000023152"/>
    </source>
</evidence>
<reference evidence="10 11" key="1">
    <citation type="journal article" date="2013" name="Curr. Biol.">
        <title>The Genome of the Foraminiferan Reticulomyxa filosa.</title>
        <authorList>
            <person name="Glockner G."/>
            <person name="Hulsmann N."/>
            <person name="Schleicher M."/>
            <person name="Noegel A.A."/>
            <person name="Eichinger L."/>
            <person name="Gallinger C."/>
            <person name="Pawlowski J."/>
            <person name="Sierra R."/>
            <person name="Euteneuer U."/>
            <person name="Pillet L."/>
            <person name="Moustafa A."/>
            <person name="Platzer M."/>
            <person name="Groth M."/>
            <person name="Szafranski K."/>
            <person name="Schliwa M."/>
        </authorList>
    </citation>
    <scope>NUCLEOTIDE SEQUENCE [LARGE SCALE GENOMIC DNA]</scope>
</reference>
<dbReference type="InterPro" id="IPR002452">
    <property type="entry name" value="Alpha_tubulin"/>
</dbReference>
<dbReference type="GO" id="GO:0007017">
    <property type="term" value="P:microtubule-based process"/>
    <property type="evidence" value="ECO:0007669"/>
    <property type="project" value="InterPro"/>
</dbReference>
<keyword evidence="6 8" id="KW-0342">GTP-binding</keyword>
<sequence>MREVLTIEVGQAGIQLGNAIWEQYCAEHAIDNAGKRKENSGKDDSFKVFFEETGSGQFVPRNLAVDLEPNVIDDVKNGPFAAMFFHPEFLVHGKEDATNNFARGHYTIGKQIIDKVNDRLRKLVDNCDNVMGFFIGHSVGGGTGSGLGALILERLAVDYRKKPKIGFEIYPSPNLSTCVVEPYNALLATHWLLDHTEVSLLLDNEGHLRNLPRNNYELPSQM</sequence>
<evidence type="ECO:0000256" key="5">
    <source>
        <dbReference type="ARBA" id="ARBA00022801"/>
    </source>
</evidence>
<comment type="subunit">
    <text evidence="8">Dimer of alpha and beta chains. A typical microtubule is a hollow water-filled tube with an outer diameter of 25 nm and an inner diameter of 15 nM. Alpha-beta heterodimers associate head-to-tail to form protofilaments running lengthwise along the microtubule wall with the beta-tubulin subunit facing the microtubule plus end conferring a structural polarity. Microtubules usually have 13 protofilaments but different protofilament numbers can be found in some organisms and specialized cells.</text>
</comment>
<keyword evidence="2" id="KW-0963">Cytoplasm</keyword>
<evidence type="ECO:0000256" key="1">
    <source>
        <dbReference type="ARBA" id="ARBA00009636"/>
    </source>
</evidence>
<dbReference type="PANTHER" id="PTHR11588">
    <property type="entry name" value="TUBULIN"/>
    <property type="match status" value="1"/>
</dbReference>
<comment type="function">
    <text evidence="8">Tubulin is the major constituent of microtubules, a cylinder consisting of laterally associated linear protofilaments composed of alpha- and beta-tubulin heterodimers. Microtubules grow by the addition of GTP-tubulin dimers to the microtubule end, where a stabilizing cap forms. Below the cap, tubulin dimers are in GDP-bound state, owing to GTPase activity of alpha-tubulin.</text>
</comment>
<keyword evidence="4 8" id="KW-0547">Nucleotide-binding</keyword>
<dbReference type="SUPFAM" id="SSF52490">
    <property type="entry name" value="Tubulin nucleotide-binding domain-like"/>
    <property type="match status" value="1"/>
</dbReference>
<dbReference type="SMART" id="SM00864">
    <property type="entry name" value="Tubulin"/>
    <property type="match status" value="1"/>
</dbReference>
<dbReference type="Gene3D" id="3.40.50.1440">
    <property type="entry name" value="Tubulin/FtsZ, GTPase domain"/>
    <property type="match status" value="1"/>
</dbReference>
<gene>
    <name evidence="10" type="ORF">RFI_34366</name>
</gene>
<dbReference type="InterPro" id="IPR017975">
    <property type="entry name" value="Tubulin_CS"/>
</dbReference>
<dbReference type="GO" id="GO:0016787">
    <property type="term" value="F:hydrolase activity"/>
    <property type="evidence" value="ECO:0007669"/>
    <property type="project" value="UniProtKB-KW"/>
</dbReference>
<evidence type="ECO:0000256" key="6">
    <source>
        <dbReference type="ARBA" id="ARBA00023134"/>
    </source>
</evidence>